<comment type="caution">
    <text evidence="1">The sequence shown here is derived from an EMBL/GenBank/DDBJ whole genome shotgun (WGS) entry which is preliminary data.</text>
</comment>
<protein>
    <submittedName>
        <fullName evidence="1">Uncharacterized protein</fullName>
    </submittedName>
</protein>
<organism evidence="1 2">
    <name type="scientific">Solanum pinnatisectum</name>
    <name type="common">tansyleaf nightshade</name>
    <dbReference type="NCBI Taxonomy" id="50273"/>
    <lineage>
        <taxon>Eukaryota</taxon>
        <taxon>Viridiplantae</taxon>
        <taxon>Streptophyta</taxon>
        <taxon>Embryophyta</taxon>
        <taxon>Tracheophyta</taxon>
        <taxon>Spermatophyta</taxon>
        <taxon>Magnoliopsida</taxon>
        <taxon>eudicotyledons</taxon>
        <taxon>Gunneridae</taxon>
        <taxon>Pentapetalae</taxon>
        <taxon>asterids</taxon>
        <taxon>lamiids</taxon>
        <taxon>Solanales</taxon>
        <taxon>Solanaceae</taxon>
        <taxon>Solanoideae</taxon>
        <taxon>Solaneae</taxon>
        <taxon>Solanum</taxon>
    </lineage>
</organism>
<sequence>MSPYQLIYGKSCHLLVELEHKATWAMKKLNLNWGAASNQRMNDLNMLDEFRLRAYESSALYKEKMKRYHDQRIEKRELVVGDLVLLFNSRLRLFPGKLKSKWTGPFLLTKVLPHGAIELENNEGTRFMVNGQRIKIYLGNAESVQEVVEAYYLDKV</sequence>
<dbReference type="AlphaFoldDB" id="A0AAV9K6M2"/>
<keyword evidence="2" id="KW-1185">Reference proteome</keyword>
<evidence type="ECO:0000313" key="1">
    <source>
        <dbReference type="EMBL" id="KAK4708798.1"/>
    </source>
</evidence>
<reference evidence="1 2" key="1">
    <citation type="submission" date="2023-10" db="EMBL/GenBank/DDBJ databases">
        <title>Genome-Wide Identification Analysis in wild type Solanum Pinnatisectum Reveals Some Genes Defensing Phytophthora Infestans.</title>
        <authorList>
            <person name="Sun C."/>
        </authorList>
    </citation>
    <scope>NUCLEOTIDE SEQUENCE [LARGE SCALE GENOMIC DNA]</scope>
    <source>
        <strain evidence="1">LQN</strain>
        <tissue evidence="1">Leaf</tissue>
    </source>
</reference>
<proteinExistence type="predicted"/>
<gene>
    <name evidence="1" type="ORF">R3W88_029723</name>
</gene>
<evidence type="ECO:0000313" key="2">
    <source>
        <dbReference type="Proteomes" id="UP001311915"/>
    </source>
</evidence>
<accession>A0AAV9K6M2</accession>
<dbReference type="Proteomes" id="UP001311915">
    <property type="component" value="Unassembled WGS sequence"/>
</dbReference>
<name>A0AAV9K6M2_9SOLN</name>
<dbReference type="EMBL" id="JAWPEI010000012">
    <property type="protein sequence ID" value="KAK4708798.1"/>
    <property type="molecule type" value="Genomic_DNA"/>
</dbReference>